<proteinExistence type="predicted"/>
<keyword evidence="3" id="KW-1185">Reference proteome</keyword>
<name>A0ABM7FYH4_9SPHN</name>
<evidence type="ECO:0000256" key="1">
    <source>
        <dbReference type="SAM" id="MobiDB-lite"/>
    </source>
</evidence>
<evidence type="ECO:0000313" key="3">
    <source>
        <dbReference type="Proteomes" id="UP001059971"/>
    </source>
</evidence>
<organism evidence="2 3">
    <name type="scientific">Sphingomonas bisphenolicum</name>
    <dbReference type="NCBI Taxonomy" id="296544"/>
    <lineage>
        <taxon>Bacteria</taxon>
        <taxon>Pseudomonadati</taxon>
        <taxon>Pseudomonadota</taxon>
        <taxon>Alphaproteobacteria</taxon>
        <taxon>Sphingomonadales</taxon>
        <taxon>Sphingomonadaceae</taxon>
        <taxon>Sphingomonas</taxon>
    </lineage>
</organism>
<feature type="region of interest" description="Disordered" evidence="1">
    <location>
        <begin position="65"/>
        <end position="90"/>
    </location>
</feature>
<accession>A0ABM7FYH4</accession>
<protein>
    <submittedName>
        <fullName evidence="2">Uncharacterized protein</fullName>
    </submittedName>
</protein>
<gene>
    <name evidence="2" type="ORF">SBA_ch1_23950</name>
</gene>
<dbReference type="RefSeq" id="WP_261934605.1">
    <property type="nucleotide sequence ID" value="NZ_AP018817.1"/>
</dbReference>
<sequence>MAKRPNAFQRLPVVAPTPPAVSPVAAVTPNDQQEAARSDAIAPPAPIISEIPAKRWLKMETSLAGPRFSVSPGQKHPFSDTPAADGGPSEAQRLVDAGFAVDCDPPAEA</sequence>
<reference evidence="2" key="1">
    <citation type="submission" date="2018-07" db="EMBL/GenBank/DDBJ databases">
        <title>Complete genome sequence of Sphingomonas bisphenolicum strain AO1, a bisphenol A degradative bacterium isolated from Japanese farm field.</title>
        <authorList>
            <person name="Murakami M."/>
            <person name="Koh M."/>
            <person name="Koba S."/>
            <person name="Matsumura Y."/>
        </authorList>
    </citation>
    <scope>NUCLEOTIDE SEQUENCE</scope>
    <source>
        <strain evidence="2">AO1</strain>
    </source>
</reference>
<dbReference type="EMBL" id="AP018817">
    <property type="protein sequence ID" value="BBF70195.1"/>
    <property type="molecule type" value="Genomic_DNA"/>
</dbReference>
<feature type="region of interest" description="Disordered" evidence="1">
    <location>
        <begin position="1"/>
        <end position="21"/>
    </location>
</feature>
<evidence type="ECO:0000313" key="2">
    <source>
        <dbReference type="EMBL" id="BBF70195.1"/>
    </source>
</evidence>
<dbReference type="Proteomes" id="UP001059971">
    <property type="component" value="Chromosome 1"/>
</dbReference>